<dbReference type="EMBL" id="WHUW01000017">
    <property type="protein sequence ID" value="KAF8438138.1"/>
    <property type="molecule type" value="Genomic_DNA"/>
</dbReference>
<dbReference type="Proteomes" id="UP001194468">
    <property type="component" value="Unassembled WGS sequence"/>
</dbReference>
<keyword evidence="2" id="KW-1185">Reference proteome</keyword>
<gene>
    <name evidence="1" type="ORF">L210DRAFT_641253</name>
</gene>
<reference evidence="1" key="1">
    <citation type="submission" date="2019-10" db="EMBL/GenBank/DDBJ databases">
        <authorList>
            <consortium name="DOE Joint Genome Institute"/>
            <person name="Kuo A."/>
            <person name="Miyauchi S."/>
            <person name="Kiss E."/>
            <person name="Drula E."/>
            <person name="Kohler A."/>
            <person name="Sanchez-Garcia M."/>
            <person name="Andreopoulos B."/>
            <person name="Barry K.W."/>
            <person name="Bonito G."/>
            <person name="Buee M."/>
            <person name="Carver A."/>
            <person name="Chen C."/>
            <person name="Cichocki N."/>
            <person name="Clum A."/>
            <person name="Culley D."/>
            <person name="Crous P.W."/>
            <person name="Fauchery L."/>
            <person name="Girlanda M."/>
            <person name="Hayes R."/>
            <person name="Keri Z."/>
            <person name="LaButti K."/>
            <person name="Lipzen A."/>
            <person name="Lombard V."/>
            <person name="Magnuson J."/>
            <person name="Maillard F."/>
            <person name="Morin E."/>
            <person name="Murat C."/>
            <person name="Nolan M."/>
            <person name="Ohm R."/>
            <person name="Pangilinan J."/>
            <person name="Pereira M."/>
            <person name="Perotto S."/>
            <person name="Peter M."/>
            <person name="Riley R."/>
            <person name="Sitrit Y."/>
            <person name="Stielow B."/>
            <person name="Szollosi G."/>
            <person name="Zifcakova L."/>
            <person name="Stursova M."/>
            <person name="Spatafora J.W."/>
            <person name="Tedersoo L."/>
            <person name="Vaario L.-M."/>
            <person name="Yamada A."/>
            <person name="Yan M."/>
            <person name="Wang P."/>
            <person name="Xu J."/>
            <person name="Bruns T."/>
            <person name="Baldrian P."/>
            <person name="Vilgalys R."/>
            <person name="Henrissat B."/>
            <person name="Grigoriev I.V."/>
            <person name="Hibbett D."/>
            <person name="Nagy L.G."/>
            <person name="Martin F.M."/>
        </authorList>
    </citation>
    <scope>NUCLEOTIDE SEQUENCE</scope>
    <source>
        <strain evidence="1">BED1</strain>
    </source>
</reference>
<accession>A0AAD4BRM3</accession>
<comment type="caution">
    <text evidence="1">The sequence shown here is derived from an EMBL/GenBank/DDBJ whole genome shotgun (WGS) entry which is preliminary data.</text>
</comment>
<name>A0AAD4BRM3_BOLED</name>
<organism evidence="1 2">
    <name type="scientific">Boletus edulis BED1</name>
    <dbReference type="NCBI Taxonomy" id="1328754"/>
    <lineage>
        <taxon>Eukaryota</taxon>
        <taxon>Fungi</taxon>
        <taxon>Dikarya</taxon>
        <taxon>Basidiomycota</taxon>
        <taxon>Agaricomycotina</taxon>
        <taxon>Agaricomycetes</taxon>
        <taxon>Agaricomycetidae</taxon>
        <taxon>Boletales</taxon>
        <taxon>Boletineae</taxon>
        <taxon>Boletaceae</taxon>
        <taxon>Boletoideae</taxon>
        <taxon>Boletus</taxon>
    </lineage>
</organism>
<proteinExistence type="predicted"/>
<reference evidence="1" key="2">
    <citation type="journal article" date="2020" name="Nat. Commun.">
        <title>Large-scale genome sequencing of mycorrhizal fungi provides insights into the early evolution of symbiotic traits.</title>
        <authorList>
            <person name="Miyauchi S."/>
            <person name="Kiss E."/>
            <person name="Kuo A."/>
            <person name="Drula E."/>
            <person name="Kohler A."/>
            <person name="Sanchez-Garcia M."/>
            <person name="Morin E."/>
            <person name="Andreopoulos B."/>
            <person name="Barry K.W."/>
            <person name="Bonito G."/>
            <person name="Buee M."/>
            <person name="Carver A."/>
            <person name="Chen C."/>
            <person name="Cichocki N."/>
            <person name="Clum A."/>
            <person name="Culley D."/>
            <person name="Crous P.W."/>
            <person name="Fauchery L."/>
            <person name="Girlanda M."/>
            <person name="Hayes R.D."/>
            <person name="Keri Z."/>
            <person name="LaButti K."/>
            <person name="Lipzen A."/>
            <person name="Lombard V."/>
            <person name="Magnuson J."/>
            <person name="Maillard F."/>
            <person name="Murat C."/>
            <person name="Nolan M."/>
            <person name="Ohm R.A."/>
            <person name="Pangilinan J."/>
            <person name="Pereira M.F."/>
            <person name="Perotto S."/>
            <person name="Peter M."/>
            <person name="Pfister S."/>
            <person name="Riley R."/>
            <person name="Sitrit Y."/>
            <person name="Stielow J.B."/>
            <person name="Szollosi G."/>
            <person name="Zifcakova L."/>
            <person name="Stursova M."/>
            <person name="Spatafora J.W."/>
            <person name="Tedersoo L."/>
            <person name="Vaario L.M."/>
            <person name="Yamada A."/>
            <person name="Yan M."/>
            <person name="Wang P."/>
            <person name="Xu J."/>
            <person name="Bruns T."/>
            <person name="Baldrian P."/>
            <person name="Vilgalys R."/>
            <person name="Dunand C."/>
            <person name="Henrissat B."/>
            <person name="Grigoriev I.V."/>
            <person name="Hibbett D."/>
            <person name="Nagy L.G."/>
            <person name="Martin F.M."/>
        </authorList>
    </citation>
    <scope>NUCLEOTIDE SEQUENCE</scope>
    <source>
        <strain evidence="1">BED1</strain>
    </source>
</reference>
<evidence type="ECO:0000313" key="1">
    <source>
        <dbReference type="EMBL" id="KAF8438138.1"/>
    </source>
</evidence>
<dbReference type="AlphaFoldDB" id="A0AAD4BRM3"/>
<evidence type="ECO:0000313" key="2">
    <source>
        <dbReference type="Proteomes" id="UP001194468"/>
    </source>
</evidence>
<protein>
    <submittedName>
        <fullName evidence="1">Uncharacterized protein</fullName>
    </submittedName>
</protein>
<sequence>MNGGLLPISEKMETSFTLIEWGSTSALSQEFGLPDRSEGGCHCYGFVGYSWSGVGRNFLCGHRMAAHKRILSLNYATTRSKPFGFRCSVTKFGQNPLRTMCLWRVPDLIADQGSMCTRTRQRPAPACPRGRQAGTAGCSVIQDAESVVGRGMRRPSLASVYPGHHASCSTLCF</sequence>